<dbReference type="AlphaFoldDB" id="A0A517QHG3"/>
<dbReference type="Proteomes" id="UP000315724">
    <property type="component" value="Chromosome"/>
</dbReference>
<feature type="transmembrane region" description="Helical" evidence="1">
    <location>
        <begin position="48"/>
        <end position="72"/>
    </location>
</feature>
<dbReference type="OrthoDB" id="292740at2"/>
<feature type="transmembrane region" description="Helical" evidence="1">
    <location>
        <begin position="102"/>
        <end position="120"/>
    </location>
</feature>
<dbReference type="RefSeq" id="WP_145195258.1">
    <property type="nucleotide sequence ID" value="NZ_CP036267.1"/>
</dbReference>
<organism evidence="2 3">
    <name type="scientific">Thalassoglobus polymorphus</name>
    <dbReference type="NCBI Taxonomy" id="2527994"/>
    <lineage>
        <taxon>Bacteria</taxon>
        <taxon>Pseudomonadati</taxon>
        <taxon>Planctomycetota</taxon>
        <taxon>Planctomycetia</taxon>
        <taxon>Planctomycetales</taxon>
        <taxon>Planctomycetaceae</taxon>
        <taxon>Thalassoglobus</taxon>
    </lineage>
</organism>
<reference evidence="2 3" key="1">
    <citation type="submission" date="2019-02" db="EMBL/GenBank/DDBJ databases">
        <title>Deep-cultivation of Planctomycetes and their phenomic and genomic characterization uncovers novel biology.</title>
        <authorList>
            <person name="Wiegand S."/>
            <person name="Jogler M."/>
            <person name="Boedeker C."/>
            <person name="Pinto D."/>
            <person name="Vollmers J."/>
            <person name="Rivas-Marin E."/>
            <person name="Kohn T."/>
            <person name="Peeters S.H."/>
            <person name="Heuer A."/>
            <person name="Rast P."/>
            <person name="Oberbeckmann S."/>
            <person name="Bunk B."/>
            <person name="Jeske O."/>
            <person name="Meyerdierks A."/>
            <person name="Storesund J.E."/>
            <person name="Kallscheuer N."/>
            <person name="Luecker S."/>
            <person name="Lage O.M."/>
            <person name="Pohl T."/>
            <person name="Merkel B.J."/>
            <person name="Hornburger P."/>
            <person name="Mueller R.-W."/>
            <person name="Bruemmer F."/>
            <person name="Labrenz M."/>
            <person name="Spormann A.M."/>
            <person name="Op den Camp H."/>
            <person name="Overmann J."/>
            <person name="Amann R."/>
            <person name="Jetten M.S.M."/>
            <person name="Mascher T."/>
            <person name="Medema M.H."/>
            <person name="Devos D.P."/>
            <person name="Kaster A.-K."/>
            <person name="Ovreas L."/>
            <person name="Rohde M."/>
            <person name="Galperin M.Y."/>
            <person name="Jogler C."/>
        </authorList>
    </citation>
    <scope>NUCLEOTIDE SEQUENCE [LARGE SCALE GENOMIC DNA]</scope>
    <source>
        <strain evidence="2 3">Mal48</strain>
    </source>
</reference>
<dbReference type="KEGG" id="tpol:Mal48_02270"/>
<feature type="transmembrane region" description="Helical" evidence="1">
    <location>
        <begin position="12"/>
        <end position="36"/>
    </location>
</feature>
<keyword evidence="1" id="KW-0812">Transmembrane</keyword>
<name>A0A517QHG3_9PLAN</name>
<protein>
    <submittedName>
        <fullName evidence="2">Uncharacterized protein</fullName>
    </submittedName>
</protein>
<sequence length="159" mass="17582">MNRHSRTPEAILRTSQLIAAALIVGVVAFCGVAFFAVGGMNVASDGTLVSAIMAAVTLPQIVMFFFVSAFVTEQVIDNQYGRRSIPVTPENKPYQVMQMRTIIGFALLEGGCFMNIVAYILEKNWWSLGIVGTLVLFMLTNFPTKTRFKHYAESQQAYS</sequence>
<evidence type="ECO:0000256" key="1">
    <source>
        <dbReference type="SAM" id="Phobius"/>
    </source>
</evidence>
<gene>
    <name evidence="2" type="ORF">Mal48_02270</name>
</gene>
<evidence type="ECO:0000313" key="3">
    <source>
        <dbReference type="Proteomes" id="UP000315724"/>
    </source>
</evidence>
<proteinExistence type="predicted"/>
<dbReference type="EMBL" id="CP036267">
    <property type="protein sequence ID" value="QDT30997.1"/>
    <property type="molecule type" value="Genomic_DNA"/>
</dbReference>
<evidence type="ECO:0000313" key="2">
    <source>
        <dbReference type="EMBL" id="QDT30997.1"/>
    </source>
</evidence>
<feature type="transmembrane region" description="Helical" evidence="1">
    <location>
        <begin position="126"/>
        <end position="144"/>
    </location>
</feature>
<keyword evidence="1" id="KW-0472">Membrane</keyword>
<keyword evidence="1" id="KW-1133">Transmembrane helix</keyword>
<keyword evidence="3" id="KW-1185">Reference proteome</keyword>
<accession>A0A517QHG3</accession>